<name>A0ACC0VXH5_9STRA</name>
<dbReference type="EMBL" id="CM047585">
    <property type="protein sequence ID" value="KAI9910543.1"/>
    <property type="molecule type" value="Genomic_DNA"/>
</dbReference>
<proteinExistence type="predicted"/>
<gene>
    <name evidence="1" type="ORF">PsorP6_010284</name>
</gene>
<comment type="caution">
    <text evidence="1">The sequence shown here is derived from an EMBL/GenBank/DDBJ whole genome shotgun (WGS) entry which is preliminary data.</text>
</comment>
<evidence type="ECO:0000313" key="2">
    <source>
        <dbReference type="Proteomes" id="UP001163321"/>
    </source>
</evidence>
<evidence type="ECO:0000313" key="1">
    <source>
        <dbReference type="EMBL" id="KAI9910543.1"/>
    </source>
</evidence>
<protein>
    <submittedName>
        <fullName evidence="1">Uncharacterized protein</fullName>
    </submittedName>
</protein>
<organism evidence="1 2">
    <name type="scientific">Peronosclerospora sorghi</name>
    <dbReference type="NCBI Taxonomy" id="230839"/>
    <lineage>
        <taxon>Eukaryota</taxon>
        <taxon>Sar</taxon>
        <taxon>Stramenopiles</taxon>
        <taxon>Oomycota</taxon>
        <taxon>Peronosporomycetes</taxon>
        <taxon>Peronosporales</taxon>
        <taxon>Peronosporaceae</taxon>
        <taxon>Peronosclerospora</taxon>
    </lineage>
</organism>
<reference evidence="1 2" key="1">
    <citation type="journal article" date="2022" name="bioRxiv">
        <title>The genome of the oomycete Peronosclerospora sorghi, a cosmopolitan pathogen of maize and sorghum, is inflated with dispersed pseudogenes.</title>
        <authorList>
            <person name="Fletcher K."/>
            <person name="Martin F."/>
            <person name="Isakeit T."/>
            <person name="Cavanaugh K."/>
            <person name="Magill C."/>
            <person name="Michelmore R."/>
        </authorList>
    </citation>
    <scope>NUCLEOTIDE SEQUENCE [LARGE SCALE GENOMIC DNA]</scope>
    <source>
        <strain evidence="1">P6</strain>
    </source>
</reference>
<sequence length="275" mass="31959">MRSGDPRGRAQPEHKRRFVRTHLHEQSPRARALHPHEREQERRQVDEVRTKEQEAVGQEVGHDDGRNRVRACVQELDEHVTHFASTRRGHVPGKDRAHRTQEHHDRPEATKLGRPPFLVHVGRVRGRHEPSGVAPQALENTTQQRPRRELRGLGRMEPKGRKRLERRLTVSRDGRGQVHGMLRNHVTPDALARRVVRRVRHGLETERDNRERDVGRERGRVLPLRRTIHLASHEPRDKESSPLPPRSHGTSFGPRSLPTNLVRMAILMRPISKRL</sequence>
<keyword evidence="2" id="KW-1185">Reference proteome</keyword>
<accession>A0ACC0VXH5</accession>
<dbReference type="Proteomes" id="UP001163321">
    <property type="component" value="Chromosome 6"/>
</dbReference>